<organism evidence="3 4">
    <name type="scientific">Aerophobetes bacterium</name>
    <dbReference type="NCBI Taxonomy" id="2030807"/>
    <lineage>
        <taxon>Bacteria</taxon>
        <taxon>Candidatus Aerophobota</taxon>
    </lineage>
</organism>
<gene>
    <name evidence="3" type="ORF">E3J95_04010</name>
</gene>
<accession>A0A523QJ07</accession>
<dbReference type="EMBL" id="SOKU01000194">
    <property type="protein sequence ID" value="TES85621.1"/>
    <property type="molecule type" value="Genomic_DNA"/>
</dbReference>
<evidence type="ECO:0000259" key="2">
    <source>
        <dbReference type="Pfam" id="PF01370"/>
    </source>
</evidence>
<dbReference type="Pfam" id="PF01370">
    <property type="entry name" value="Epimerase"/>
    <property type="match status" value="1"/>
</dbReference>
<dbReference type="SUPFAM" id="SSF51735">
    <property type="entry name" value="NAD(P)-binding Rossmann-fold domains"/>
    <property type="match status" value="1"/>
</dbReference>
<dbReference type="Gene3D" id="3.90.25.10">
    <property type="entry name" value="UDP-galactose 4-epimerase, domain 1"/>
    <property type="match status" value="1"/>
</dbReference>
<dbReference type="Gene3D" id="3.40.50.720">
    <property type="entry name" value="NAD(P)-binding Rossmann-like Domain"/>
    <property type="match status" value="1"/>
</dbReference>
<comment type="caution">
    <text evidence="3">The sequence shown here is derived from an EMBL/GenBank/DDBJ whole genome shotgun (WGS) entry which is preliminary data.</text>
</comment>
<evidence type="ECO:0000313" key="3">
    <source>
        <dbReference type="EMBL" id="TES85621.1"/>
    </source>
</evidence>
<reference evidence="3 4" key="1">
    <citation type="submission" date="2019-03" db="EMBL/GenBank/DDBJ databases">
        <title>Metabolic potential of uncultured bacteria and archaea associated with petroleum seepage in deep-sea sediments.</title>
        <authorList>
            <person name="Dong X."/>
            <person name="Hubert C."/>
        </authorList>
    </citation>
    <scope>NUCLEOTIDE SEQUENCE [LARGE SCALE GENOMIC DNA]</scope>
    <source>
        <strain evidence="3">E44_bin92</strain>
    </source>
</reference>
<name>A0A523QJ07_UNCAE</name>
<evidence type="ECO:0000256" key="1">
    <source>
        <dbReference type="ARBA" id="ARBA00007637"/>
    </source>
</evidence>
<protein>
    <submittedName>
        <fullName evidence="3">NAD-dependent epimerase/dehydratase family protein</fullName>
    </submittedName>
</protein>
<dbReference type="Proteomes" id="UP000320781">
    <property type="component" value="Unassembled WGS sequence"/>
</dbReference>
<evidence type="ECO:0000313" key="4">
    <source>
        <dbReference type="Proteomes" id="UP000320781"/>
    </source>
</evidence>
<dbReference type="AlphaFoldDB" id="A0A523QJ07"/>
<dbReference type="InterPro" id="IPR001509">
    <property type="entry name" value="Epimerase_deHydtase"/>
</dbReference>
<feature type="domain" description="NAD-dependent epimerase/dehydratase" evidence="2">
    <location>
        <begin position="69"/>
        <end position="298"/>
    </location>
</feature>
<sequence>MSISPTAIISTAPTIRISKAFWTLWKKGPLRKEPGLLPLQSPFSRKEENGWRRKREQRKNERRLLVRKVLVTGGAGFIGSHVVDGYLRRGWEVVVVDNLSTGKKDNLNRKATFYKMDITDPDIDRLFLQEKFDLVNHHAAQIDVRISVRDPLLDAQINVLGTLNLLTNCQKHKVDSFIFISSGGVVYGEPNSLPPKEEFTKNPLSPYGVSKHTIEHYLYYYQQTFGLRYLALRYANVYGPRQDPHGEAGVIAIFSGKMLQGKTPFIYGDGEQLRDYIYVEDVVAANMAGTERVQELNERQISSPDDLAYNVGTQKASSVNLIYQTLAQITGFGKPARYAPKREGEIRRTYLNIEKAKKELGWKPELDLREGLVKTVDWFRENS</sequence>
<dbReference type="PANTHER" id="PTHR43000">
    <property type="entry name" value="DTDP-D-GLUCOSE 4,6-DEHYDRATASE-RELATED"/>
    <property type="match status" value="1"/>
</dbReference>
<proteinExistence type="inferred from homology"/>
<dbReference type="InterPro" id="IPR036291">
    <property type="entry name" value="NAD(P)-bd_dom_sf"/>
</dbReference>
<comment type="similarity">
    <text evidence="1">Belongs to the NAD(P)-dependent epimerase/dehydratase family.</text>
</comment>